<keyword evidence="1" id="KW-0813">Transport</keyword>
<dbReference type="PROSITE" id="PS50893">
    <property type="entry name" value="ABC_TRANSPORTER_2"/>
    <property type="match status" value="1"/>
</dbReference>
<dbReference type="InterPro" id="IPR017871">
    <property type="entry name" value="ABC_transporter-like_CS"/>
</dbReference>
<dbReference type="InterPro" id="IPR003593">
    <property type="entry name" value="AAA+_ATPase"/>
</dbReference>
<proteinExistence type="predicted"/>
<dbReference type="InterPro" id="IPR003439">
    <property type="entry name" value="ABC_transporter-like_ATP-bd"/>
</dbReference>
<keyword evidence="2" id="KW-0547">Nucleotide-binding</keyword>
<evidence type="ECO:0000256" key="3">
    <source>
        <dbReference type="ARBA" id="ARBA00022840"/>
    </source>
</evidence>
<dbReference type="GO" id="GO:0016887">
    <property type="term" value="F:ATP hydrolysis activity"/>
    <property type="evidence" value="ECO:0007669"/>
    <property type="project" value="InterPro"/>
</dbReference>
<dbReference type="Proteomes" id="UP000283295">
    <property type="component" value="Unassembled WGS sequence"/>
</dbReference>
<dbReference type="SMART" id="SM00382">
    <property type="entry name" value="AAA"/>
    <property type="match status" value="1"/>
</dbReference>
<dbReference type="SUPFAM" id="SSF52540">
    <property type="entry name" value="P-loop containing nucleoside triphosphate hydrolases"/>
    <property type="match status" value="1"/>
</dbReference>
<evidence type="ECO:0000259" key="4">
    <source>
        <dbReference type="PROSITE" id="PS50893"/>
    </source>
</evidence>
<dbReference type="Pfam" id="PF00005">
    <property type="entry name" value="ABC_tran"/>
    <property type="match status" value="1"/>
</dbReference>
<dbReference type="PANTHER" id="PTHR42939">
    <property type="entry name" value="ABC TRANSPORTER ATP-BINDING PROTEIN ALBC-RELATED"/>
    <property type="match status" value="1"/>
</dbReference>
<dbReference type="AlphaFoldDB" id="A0A3R6A1F4"/>
<dbReference type="Gene3D" id="3.40.50.300">
    <property type="entry name" value="P-loop containing nucleotide triphosphate hydrolases"/>
    <property type="match status" value="1"/>
</dbReference>
<feature type="domain" description="ABC transporter" evidence="4">
    <location>
        <begin position="2"/>
        <end position="233"/>
    </location>
</feature>
<gene>
    <name evidence="5" type="ORF">DWX94_03265</name>
</gene>
<organism evidence="5 6">
    <name type="scientific">Coprococcus eutactus</name>
    <dbReference type="NCBI Taxonomy" id="33043"/>
    <lineage>
        <taxon>Bacteria</taxon>
        <taxon>Bacillati</taxon>
        <taxon>Bacillota</taxon>
        <taxon>Clostridia</taxon>
        <taxon>Lachnospirales</taxon>
        <taxon>Lachnospiraceae</taxon>
        <taxon>Coprococcus</taxon>
    </lineage>
</organism>
<dbReference type="EMBL" id="QRVK01000005">
    <property type="protein sequence ID" value="RGS43611.1"/>
    <property type="molecule type" value="Genomic_DNA"/>
</dbReference>
<evidence type="ECO:0000313" key="5">
    <source>
        <dbReference type="EMBL" id="RGS43611.1"/>
    </source>
</evidence>
<accession>A0A3R6A1F4</accession>
<protein>
    <submittedName>
        <fullName evidence="5">ABC transporter ATP-binding protein</fullName>
    </submittedName>
</protein>
<evidence type="ECO:0000256" key="2">
    <source>
        <dbReference type="ARBA" id="ARBA00022741"/>
    </source>
</evidence>
<dbReference type="GO" id="GO:0005524">
    <property type="term" value="F:ATP binding"/>
    <property type="evidence" value="ECO:0007669"/>
    <property type="project" value="UniProtKB-KW"/>
</dbReference>
<sequence length="241" mass="27266">MIKAEGLKKVYGGDFVSVDDLSFHINKGEIVGFVGQNGAGKTTTIKMLTGILMPTEGRVVINGYDMKEKPMEAKQSMGYIADNPDIFLRLTGLEYVNFIADIYGVSVSDRKARIEQMAERFGMEDSLNRQMVSYSHGMRQKMMVIAALVHNPPVWILDEPMTGLDPNAAYELKKMMREHADAGNCVFFSTHVLEVAEKLCDKIIMIRKGKDIYQGTLEELENQHKNKSLEEIFVEMTHEEF</sequence>
<dbReference type="OrthoDB" id="9775135at2"/>
<keyword evidence="3 5" id="KW-0067">ATP-binding</keyword>
<evidence type="ECO:0000256" key="1">
    <source>
        <dbReference type="ARBA" id="ARBA00022448"/>
    </source>
</evidence>
<dbReference type="CDD" id="cd03230">
    <property type="entry name" value="ABC_DR_subfamily_A"/>
    <property type="match status" value="1"/>
</dbReference>
<comment type="caution">
    <text evidence="5">The sequence shown here is derived from an EMBL/GenBank/DDBJ whole genome shotgun (WGS) entry which is preliminary data.</text>
</comment>
<name>A0A3R6A1F4_9FIRM</name>
<evidence type="ECO:0000313" key="6">
    <source>
        <dbReference type="Proteomes" id="UP000283295"/>
    </source>
</evidence>
<dbReference type="PROSITE" id="PS00211">
    <property type="entry name" value="ABC_TRANSPORTER_1"/>
    <property type="match status" value="1"/>
</dbReference>
<dbReference type="InterPro" id="IPR051782">
    <property type="entry name" value="ABC_Transporter_VariousFunc"/>
</dbReference>
<dbReference type="PANTHER" id="PTHR42939:SF1">
    <property type="entry name" value="ABC TRANSPORTER ATP-BINDING PROTEIN ALBC-RELATED"/>
    <property type="match status" value="1"/>
</dbReference>
<reference evidence="5 6" key="1">
    <citation type="submission" date="2018-08" db="EMBL/GenBank/DDBJ databases">
        <title>A genome reference for cultivated species of the human gut microbiota.</title>
        <authorList>
            <person name="Zou Y."/>
            <person name="Xue W."/>
            <person name="Luo G."/>
        </authorList>
    </citation>
    <scope>NUCLEOTIDE SEQUENCE [LARGE SCALE GENOMIC DNA]</scope>
    <source>
        <strain evidence="5 6">AF22-21</strain>
    </source>
</reference>
<dbReference type="InterPro" id="IPR027417">
    <property type="entry name" value="P-loop_NTPase"/>
</dbReference>